<evidence type="ECO:0000256" key="1">
    <source>
        <dbReference type="SAM" id="MobiDB-lite"/>
    </source>
</evidence>
<protein>
    <submittedName>
        <fullName evidence="2">Uncharacterized protein</fullName>
    </submittedName>
</protein>
<gene>
    <name evidence="2" type="ORF">BD311DRAFT_760852</name>
</gene>
<proteinExistence type="predicted"/>
<accession>A0A4Q9MME1</accession>
<name>A0A4Q9MME1_9APHY</name>
<dbReference type="Proteomes" id="UP000292957">
    <property type="component" value="Unassembled WGS sequence"/>
</dbReference>
<organism evidence="2">
    <name type="scientific">Dichomitus squalens</name>
    <dbReference type="NCBI Taxonomy" id="114155"/>
    <lineage>
        <taxon>Eukaryota</taxon>
        <taxon>Fungi</taxon>
        <taxon>Dikarya</taxon>
        <taxon>Basidiomycota</taxon>
        <taxon>Agaricomycotina</taxon>
        <taxon>Agaricomycetes</taxon>
        <taxon>Polyporales</taxon>
        <taxon>Polyporaceae</taxon>
        <taxon>Dichomitus</taxon>
    </lineage>
</organism>
<dbReference type="EMBL" id="ML143434">
    <property type="protein sequence ID" value="TBU27311.1"/>
    <property type="molecule type" value="Genomic_DNA"/>
</dbReference>
<feature type="region of interest" description="Disordered" evidence="1">
    <location>
        <begin position="47"/>
        <end position="68"/>
    </location>
</feature>
<dbReference type="AlphaFoldDB" id="A0A4Q9MME1"/>
<evidence type="ECO:0000313" key="2">
    <source>
        <dbReference type="EMBL" id="TBU27311.1"/>
    </source>
</evidence>
<reference evidence="2" key="1">
    <citation type="submission" date="2019-01" db="EMBL/GenBank/DDBJ databases">
        <title>Draft genome sequences of three monokaryotic isolates of the white-rot basidiomycete fungus Dichomitus squalens.</title>
        <authorList>
            <consortium name="DOE Joint Genome Institute"/>
            <person name="Lopez S.C."/>
            <person name="Andreopoulos B."/>
            <person name="Pangilinan J."/>
            <person name="Lipzen A."/>
            <person name="Riley R."/>
            <person name="Ahrendt S."/>
            <person name="Ng V."/>
            <person name="Barry K."/>
            <person name="Daum C."/>
            <person name="Grigoriev I.V."/>
            <person name="Hilden K.S."/>
            <person name="Makela M.R."/>
            <person name="de Vries R.P."/>
        </authorList>
    </citation>
    <scope>NUCLEOTIDE SEQUENCE [LARGE SCALE GENOMIC DNA]</scope>
    <source>
        <strain evidence="2">OM18370.1</strain>
    </source>
</reference>
<sequence length="68" mass="7435">MASSAQRQESSVSQGKPGIYVTLCSVWTVDEDWGKCARTCHHDRATTKGLHGPAFPQIPRPISSDLHT</sequence>